<dbReference type="InterPro" id="IPR001387">
    <property type="entry name" value="Cro/C1-type_HTH"/>
</dbReference>
<evidence type="ECO:0000259" key="2">
    <source>
        <dbReference type="PROSITE" id="PS50943"/>
    </source>
</evidence>
<dbReference type="AlphaFoldDB" id="A0A1H9DFJ5"/>
<evidence type="ECO:0000256" key="1">
    <source>
        <dbReference type="ARBA" id="ARBA00023125"/>
    </source>
</evidence>
<dbReference type="PROSITE" id="PS50943">
    <property type="entry name" value="HTH_CROC1"/>
    <property type="match status" value="1"/>
</dbReference>
<dbReference type="PANTHER" id="PTHR46558">
    <property type="entry name" value="TRACRIPTIONAL REGULATORY PROTEIN-RELATED-RELATED"/>
    <property type="match status" value="1"/>
</dbReference>
<dbReference type="Gene3D" id="1.10.260.40">
    <property type="entry name" value="lambda repressor-like DNA-binding domains"/>
    <property type="match status" value="1"/>
</dbReference>
<proteinExistence type="predicted"/>
<organism evidence="3 4">
    <name type="scientific">Treponema bryantii</name>
    <dbReference type="NCBI Taxonomy" id="163"/>
    <lineage>
        <taxon>Bacteria</taxon>
        <taxon>Pseudomonadati</taxon>
        <taxon>Spirochaetota</taxon>
        <taxon>Spirochaetia</taxon>
        <taxon>Spirochaetales</taxon>
        <taxon>Treponemataceae</taxon>
        <taxon>Treponema</taxon>
    </lineage>
</organism>
<reference evidence="3 4" key="1">
    <citation type="submission" date="2016-10" db="EMBL/GenBank/DDBJ databases">
        <authorList>
            <person name="de Groot N.N."/>
        </authorList>
    </citation>
    <scope>NUCLEOTIDE SEQUENCE [LARGE SCALE GENOMIC DNA]</scope>
    <source>
        <strain evidence="3 4">B25</strain>
    </source>
</reference>
<dbReference type="SMART" id="SM00530">
    <property type="entry name" value="HTH_XRE"/>
    <property type="match status" value="1"/>
</dbReference>
<feature type="domain" description="HTH cro/C1-type" evidence="2">
    <location>
        <begin position="10"/>
        <end position="61"/>
    </location>
</feature>
<dbReference type="InterPro" id="IPR010982">
    <property type="entry name" value="Lambda_DNA-bd_dom_sf"/>
</dbReference>
<dbReference type="GO" id="GO:0003677">
    <property type="term" value="F:DNA binding"/>
    <property type="evidence" value="ECO:0007669"/>
    <property type="project" value="UniProtKB-KW"/>
</dbReference>
<dbReference type="CDD" id="cd00093">
    <property type="entry name" value="HTH_XRE"/>
    <property type="match status" value="1"/>
</dbReference>
<accession>A0A1H9DFJ5</accession>
<dbReference type="SUPFAM" id="SSF47413">
    <property type="entry name" value="lambda repressor-like DNA-binding domains"/>
    <property type="match status" value="1"/>
</dbReference>
<gene>
    <name evidence="3" type="ORF">SAMN04487977_102552</name>
</gene>
<evidence type="ECO:0000313" key="4">
    <source>
        <dbReference type="Proteomes" id="UP000182360"/>
    </source>
</evidence>
<dbReference type="EMBL" id="FOFU01000002">
    <property type="protein sequence ID" value="SEQ12077.1"/>
    <property type="molecule type" value="Genomic_DNA"/>
</dbReference>
<keyword evidence="4" id="KW-1185">Reference proteome</keyword>
<dbReference type="Pfam" id="PF01381">
    <property type="entry name" value="HTH_3"/>
    <property type="match status" value="1"/>
</dbReference>
<sequence>MNLGNNICFLRKKKKLTQEQFSELMEVTRQTVSRWETDEVVPELDRLSQMCSIFACSLDDLVRKDLTSKEEVYSPVEIKKLPAFRMARYVMISPSPEQDVINYMMAWGKTSGLLAACPDAKLLGWDFPFVSQEQQMRFGLHGYVAAYVLPDGFETNCPGVEYATNSEAEYAVITVTDPHARSFERIPGGYQRIMEYLQAGSFKEKFPENIIPCFEYEYDKDGIHYIDIFIYTDSVVRGK</sequence>
<name>A0A1H9DFJ5_9SPIR</name>
<evidence type="ECO:0000313" key="3">
    <source>
        <dbReference type="EMBL" id="SEQ12077.1"/>
    </source>
</evidence>
<keyword evidence="1" id="KW-0238">DNA-binding</keyword>
<dbReference type="Gene3D" id="3.20.80.10">
    <property type="entry name" value="Regulatory factor, effector binding domain"/>
    <property type="match status" value="1"/>
</dbReference>
<dbReference type="PANTHER" id="PTHR46558:SF13">
    <property type="entry name" value="HTH-TYPE TRANSCRIPTIONAL REGULATOR IMMR"/>
    <property type="match status" value="1"/>
</dbReference>
<dbReference type="STRING" id="163.SAMN04487775_10158"/>
<dbReference type="InterPro" id="IPR011256">
    <property type="entry name" value="Reg_factor_effector_dom_sf"/>
</dbReference>
<protein>
    <submittedName>
        <fullName evidence="3">Helix-turn-helix</fullName>
    </submittedName>
</protein>
<dbReference type="Proteomes" id="UP000182360">
    <property type="component" value="Unassembled WGS sequence"/>
</dbReference>